<dbReference type="OrthoDB" id="9973183at2759"/>
<gene>
    <name evidence="2" type="ORF">BJ554DRAFT_5471</name>
</gene>
<proteinExistence type="predicted"/>
<dbReference type="InterPro" id="IPR016135">
    <property type="entry name" value="UBQ-conjugating_enzyme/RWD"/>
</dbReference>
<reference evidence="2 3" key="1">
    <citation type="journal article" name="Sci. Rep.">
        <title>Genome-scale phylogenetic analyses confirm Olpidium as the closest living zoosporic fungus to the non-flagellated, terrestrial fungi.</title>
        <authorList>
            <person name="Chang Y."/>
            <person name="Rochon D."/>
            <person name="Sekimoto S."/>
            <person name="Wang Y."/>
            <person name="Chovatia M."/>
            <person name="Sandor L."/>
            <person name="Salamov A."/>
            <person name="Grigoriev I.V."/>
            <person name="Stajich J.E."/>
            <person name="Spatafora J.W."/>
        </authorList>
    </citation>
    <scope>NUCLEOTIDE SEQUENCE [LARGE SCALE GENOMIC DNA]</scope>
    <source>
        <strain evidence="2">S191</strain>
    </source>
</reference>
<dbReference type="AlphaFoldDB" id="A0A8H7ZZT1"/>
<sequence length="189" mass="20703">MSAVSRRLAKELASFLQQKEKEVRLAALQSAAARGDAASTAEPVGEDTSYGDIHELGPVEEADLLLWRARISGPRGSPYEGEVETPARRSWHRDARSKPAATFPGYVGRAPSRLSSRPRSFSLTRRLVAANQATEHAIRDALLPSEYSLQDRGNMPRHPRACLVAGMDASVRLRRDRHSAVPPGTEQPT</sequence>
<evidence type="ECO:0000313" key="2">
    <source>
        <dbReference type="EMBL" id="KAG5462227.1"/>
    </source>
</evidence>
<accession>A0A8H7ZZT1</accession>
<keyword evidence="3" id="KW-1185">Reference proteome</keyword>
<protein>
    <submittedName>
        <fullName evidence="2">Uncharacterized protein</fullName>
    </submittedName>
</protein>
<feature type="region of interest" description="Disordered" evidence="1">
    <location>
        <begin position="73"/>
        <end position="115"/>
    </location>
</feature>
<organism evidence="2 3">
    <name type="scientific">Olpidium bornovanus</name>
    <dbReference type="NCBI Taxonomy" id="278681"/>
    <lineage>
        <taxon>Eukaryota</taxon>
        <taxon>Fungi</taxon>
        <taxon>Fungi incertae sedis</taxon>
        <taxon>Olpidiomycota</taxon>
        <taxon>Olpidiomycotina</taxon>
        <taxon>Olpidiomycetes</taxon>
        <taxon>Olpidiales</taxon>
        <taxon>Olpidiaceae</taxon>
        <taxon>Olpidium</taxon>
    </lineage>
</organism>
<comment type="caution">
    <text evidence="2">The sequence shown here is derived from an EMBL/GenBank/DDBJ whole genome shotgun (WGS) entry which is preliminary data.</text>
</comment>
<name>A0A8H7ZZT1_9FUNG</name>
<feature type="compositionally biased region" description="Low complexity" evidence="1">
    <location>
        <begin position="28"/>
        <end position="41"/>
    </location>
</feature>
<evidence type="ECO:0000313" key="3">
    <source>
        <dbReference type="Proteomes" id="UP000673691"/>
    </source>
</evidence>
<dbReference type="Gene3D" id="3.10.110.10">
    <property type="entry name" value="Ubiquitin Conjugating Enzyme"/>
    <property type="match status" value="1"/>
</dbReference>
<evidence type="ECO:0000256" key="1">
    <source>
        <dbReference type="SAM" id="MobiDB-lite"/>
    </source>
</evidence>
<dbReference type="Proteomes" id="UP000673691">
    <property type="component" value="Unassembled WGS sequence"/>
</dbReference>
<dbReference type="EMBL" id="JAEFCI010002447">
    <property type="protein sequence ID" value="KAG5462227.1"/>
    <property type="molecule type" value="Genomic_DNA"/>
</dbReference>
<feature type="region of interest" description="Disordered" evidence="1">
    <location>
        <begin position="28"/>
        <end position="56"/>
    </location>
</feature>